<dbReference type="AlphaFoldDB" id="A0A1Y1Y2X2"/>
<dbReference type="SUPFAM" id="SSF53335">
    <property type="entry name" value="S-adenosyl-L-methionine-dependent methyltransferases"/>
    <property type="match status" value="1"/>
</dbReference>
<reference evidence="2 3" key="1">
    <citation type="submission" date="2016-07" db="EMBL/GenBank/DDBJ databases">
        <title>Pervasive Adenine N6-methylation of Active Genes in Fungi.</title>
        <authorList>
            <consortium name="DOE Joint Genome Institute"/>
            <person name="Mondo S.J."/>
            <person name="Dannebaum R.O."/>
            <person name="Kuo R.C."/>
            <person name="Labutti K."/>
            <person name="Haridas S."/>
            <person name="Kuo A."/>
            <person name="Salamov A."/>
            <person name="Ahrendt S.R."/>
            <person name="Lipzen A."/>
            <person name="Sullivan W."/>
            <person name="Andreopoulos W.B."/>
            <person name="Clum A."/>
            <person name="Lindquist E."/>
            <person name="Daum C."/>
            <person name="Ramamoorthy G.K."/>
            <person name="Gryganskyi A."/>
            <person name="Culley D."/>
            <person name="Magnuson J.K."/>
            <person name="James T.Y."/>
            <person name="O'Malley M.A."/>
            <person name="Stajich J.E."/>
            <person name="Spatafora J.W."/>
            <person name="Visel A."/>
            <person name="Grigoriev I.V."/>
        </authorList>
    </citation>
    <scope>NUCLEOTIDE SEQUENCE [LARGE SCALE GENOMIC DNA]</scope>
    <source>
        <strain evidence="2 3">CBS 931.73</strain>
    </source>
</reference>
<organism evidence="2 3">
    <name type="scientific">Basidiobolus meristosporus CBS 931.73</name>
    <dbReference type="NCBI Taxonomy" id="1314790"/>
    <lineage>
        <taxon>Eukaryota</taxon>
        <taxon>Fungi</taxon>
        <taxon>Fungi incertae sedis</taxon>
        <taxon>Zoopagomycota</taxon>
        <taxon>Entomophthoromycotina</taxon>
        <taxon>Basidiobolomycetes</taxon>
        <taxon>Basidiobolales</taxon>
        <taxon>Basidiobolaceae</taxon>
        <taxon>Basidiobolus</taxon>
    </lineage>
</organism>
<keyword evidence="2" id="KW-0489">Methyltransferase</keyword>
<dbReference type="PANTHER" id="PTHR31009">
    <property type="entry name" value="S-ADENOSYL-L-METHIONINE:CARBOXYL METHYLTRANSFERASE FAMILY PROTEIN"/>
    <property type="match status" value="1"/>
</dbReference>
<name>A0A1Y1Y2X2_9FUNG</name>
<protein>
    <submittedName>
        <fullName evidence="2">S-adenosyl-L-methionine-dependent methyltransferase</fullName>
    </submittedName>
</protein>
<dbReference type="Proteomes" id="UP000193498">
    <property type="component" value="Unassembled WGS sequence"/>
</dbReference>
<dbReference type="Pfam" id="PF03492">
    <property type="entry name" value="Methyltransf_7"/>
    <property type="match status" value="1"/>
</dbReference>
<evidence type="ECO:0000313" key="3">
    <source>
        <dbReference type="Proteomes" id="UP000193498"/>
    </source>
</evidence>
<accession>A0A1Y1Y2X2</accession>
<dbReference type="EMBL" id="MCFE01000280">
    <property type="protein sequence ID" value="ORX92367.1"/>
    <property type="molecule type" value="Genomic_DNA"/>
</dbReference>
<dbReference type="InterPro" id="IPR005299">
    <property type="entry name" value="MeTrfase_7"/>
</dbReference>
<evidence type="ECO:0000256" key="1">
    <source>
        <dbReference type="SAM" id="MobiDB-lite"/>
    </source>
</evidence>
<dbReference type="InterPro" id="IPR029063">
    <property type="entry name" value="SAM-dependent_MTases_sf"/>
</dbReference>
<keyword evidence="3" id="KW-1185">Reference proteome</keyword>
<comment type="caution">
    <text evidence="2">The sequence shown here is derived from an EMBL/GenBank/DDBJ whole genome shotgun (WGS) entry which is preliminary data.</text>
</comment>
<feature type="region of interest" description="Disordered" evidence="1">
    <location>
        <begin position="1"/>
        <end position="22"/>
    </location>
</feature>
<keyword evidence="2" id="KW-0808">Transferase</keyword>
<evidence type="ECO:0000313" key="2">
    <source>
        <dbReference type="EMBL" id="ORX92367.1"/>
    </source>
</evidence>
<dbReference type="GO" id="GO:0032259">
    <property type="term" value="P:methylation"/>
    <property type="evidence" value="ECO:0007669"/>
    <property type="project" value="UniProtKB-KW"/>
</dbReference>
<dbReference type="InParanoid" id="A0A1Y1Y2X2"/>
<dbReference type="OrthoDB" id="1523883at2759"/>
<dbReference type="GO" id="GO:0008168">
    <property type="term" value="F:methyltransferase activity"/>
    <property type="evidence" value="ECO:0007669"/>
    <property type="project" value="UniProtKB-KW"/>
</dbReference>
<dbReference type="Gene3D" id="3.40.50.150">
    <property type="entry name" value="Vaccinia Virus protein VP39"/>
    <property type="match status" value="1"/>
</dbReference>
<gene>
    <name evidence="2" type="ORF">K493DRAFT_303381</name>
</gene>
<sequence length="359" mass="40614">MKKIIQSAQVNQPHQLAETSSNSIMQPMMDYNENSTMQAHINEDGIVILRKIVQHLAPNITSTFSIGDFGCSHGGNSMISINAILDAMQETRRNDGPLSIQVYHNDLPINDFREVFKCLNDPELTYQNHEITKANPGNRIFSMMSGKSFYSQCFPNALLDLSFSFNSIHWMPDIGVTLYRPLMVYSKHVSEEQLSLIQDVAQKQFVTFLSCRAKELRKGGKLVISLLGDFGNLGGIDDIWQQHINEYNIDPSLLGYTLIPLIARTKENVVQAIHEVPSLELIHYIDNMFENVRGRNSDHLKAIFWPQLYTGLVKGAVFDDEAKLTKFLDEFFSKLSTLYTASENVAATIRYVAIEKVAD</sequence>
<proteinExistence type="predicted"/>